<dbReference type="PANTHER" id="PTHR33434:SF2">
    <property type="entry name" value="FATTY ACID-BINDING PROTEIN TM_1468"/>
    <property type="match status" value="1"/>
</dbReference>
<dbReference type="PROSITE" id="PS51482">
    <property type="entry name" value="DEGV"/>
    <property type="match status" value="1"/>
</dbReference>
<gene>
    <name evidence="2" type="ordered locus">Kole_0433</name>
</gene>
<dbReference type="InterPro" id="IPR003797">
    <property type="entry name" value="DegV"/>
</dbReference>
<accession>C5CE48</accession>
<reference evidence="2 3" key="1">
    <citation type="submission" date="2009-06" db="EMBL/GenBank/DDBJ databases">
        <title>Complete sequence of Thermotogales bacterium TBF 19.5.1.</title>
        <authorList>
            <consortium name="US DOE Joint Genome Institute"/>
            <person name="Lucas S."/>
            <person name="Copeland A."/>
            <person name="Lapidus A."/>
            <person name="Glavina del Rio T."/>
            <person name="Tice H."/>
            <person name="Bruce D."/>
            <person name="Goodwin L."/>
            <person name="Pitluck S."/>
            <person name="Chertkov O."/>
            <person name="Brettin T."/>
            <person name="Detter J.C."/>
            <person name="Han C."/>
            <person name="Schmutz J."/>
            <person name="Larimer F."/>
            <person name="Land M."/>
            <person name="Hauser L."/>
            <person name="Kyrpides N."/>
            <person name="Ovchinnikova G."/>
            <person name="Noll K."/>
        </authorList>
    </citation>
    <scope>NUCLEOTIDE SEQUENCE [LARGE SCALE GENOMIC DNA]</scope>
    <source>
        <strain evidence="3">ATCC BAA-1733 / DSM 21960 / TBF 19.5.1</strain>
    </source>
</reference>
<dbReference type="AlphaFoldDB" id="C5CE48"/>
<dbReference type="eggNOG" id="COG1307">
    <property type="taxonomic scope" value="Bacteria"/>
</dbReference>
<dbReference type="Pfam" id="PF02645">
    <property type="entry name" value="DegV"/>
    <property type="match status" value="1"/>
</dbReference>
<dbReference type="InterPro" id="IPR050270">
    <property type="entry name" value="DegV_domain_contain"/>
</dbReference>
<dbReference type="PANTHER" id="PTHR33434">
    <property type="entry name" value="DEGV DOMAIN-CONTAINING PROTEIN DR_1986-RELATED"/>
    <property type="match status" value="1"/>
</dbReference>
<dbReference type="SUPFAM" id="SSF82549">
    <property type="entry name" value="DAK1/DegV-like"/>
    <property type="match status" value="1"/>
</dbReference>
<reference evidence="2 3" key="2">
    <citation type="journal article" date="2011" name="J. Bacteriol.">
        <title>Genome Sequence of Kosmotoga olearia Strain TBF 19.5.1, a Thermophilic Bacterium with a Wide Growth Temperature Range, Isolated from the Troll B Oil Platform in the North Sea.</title>
        <authorList>
            <person name="Swithers K.S."/>
            <person name="Dipippo J.L."/>
            <person name="Bruce D.C."/>
            <person name="Detter C."/>
            <person name="Tapia R."/>
            <person name="Han S."/>
            <person name="Goodwin L.A."/>
            <person name="Han J."/>
            <person name="Woyke T."/>
            <person name="Pitluck S."/>
            <person name="Pennacchio L."/>
            <person name="Nolan M."/>
            <person name="Mikhailova N."/>
            <person name="Land M.L."/>
            <person name="Nesbo C.L."/>
            <person name="Gogarten J.P."/>
            <person name="Noll K.M."/>
        </authorList>
    </citation>
    <scope>NUCLEOTIDE SEQUENCE [LARGE SCALE GENOMIC DNA]</scope>
    <source>
        <strain evidence="3">ATCC BAA-1733 / DSM 21960 / TBF 19.5.1</strain>
    </source>
</reference>
<evidence type="ECO:0000256" key="1">
    <source>
        <dbReference type="ARBA" id="ARBA00023121"/>
    </source>
</evidence>
<dbReference type="InterPro" id="IPR043168">
    <property type="entry name" value="DegV_C"/>
</dbReference>
<dbReference type="OrthoDB" id="44900at2"/>
<dbReference type="RefSeq" id="WP_012744943.1">
    <property type="nucleotide sequence ID" value="NC_012785.1"/>
</dbReference>
<name>C5CE48_KOSOT</name>
<organism evidence="2 3">
    <name type="scientific">Kosmotoga olearia (strain ATCC BAA-1733 / DSM 21960 / TBF 19.5.1)</name>
    <dbReference type="NCBI Taxonomy" id="521045"/>
    <lineage>
        <taxon>Bacteria</taxon>
        <taxon>Thermotogati</taxon>
        <taxon>Thermotogota</taxon>
        <taxon>Thermotogae</taxon>
        <taxon>Kosmotogales</taxon>
        <taxon>Kosmotogaceae</taxon>
        <taxon>Kosmotoga</taxon>
    </lineage>
</organism>
<proteinExistence type="predicted"/>
<keyword evidence="1" id="KW-0446">Lipid-binding</keyword>
<evidence type="ECO:0000313" key="2">
    <source>
        <dbReference type="EMBL" id="ACR79156.1"/>
    </source>
</evidence>
<dbReference type="HOGENOM" id="CLU_048251_4_3_0"/>
<keyword evidence="3" id="KW-1185">Reference proteome</keyword>
<dbReference type="KEGG" id="kol:Kole_0433"/>
<dbReference type="Gene3D" id="3.40.50.10170">
    <property type="match status" value="1"/>
</dbReference>
<dbReference type="Gene3D" id="3.30.1180.10">
    <property type="match status" value="1"/>
</dbReference>
<dbReference type="EMBL" id="CP001634">
    <property type="protein sequence ID" value="ACR79156.1"/>
    <property type="molecule type" value="Genomic_DNA"/>
</dbReference>
<protein>
    <submittedName>
        <fullName evidence="2">DegV family protein</fullName>
    </submittedName>
</protein>
<dbReference type="Proteomes" id="UP000002382">
    <property type="component" value="Chromosome"/>
</dbReference>
<sequence>MLAIAIDRVLDIPENIAKKKGVYILPIPVYIDGKMYLDGVDITSEEFYRKFHPGVVLKTSAPSLKVIEEFYERIKSDGYDELLFFHVSPELTSVPNAIKLVASQIKGLKVHFFDTRQISIGGGFAVMRAIKLLEKGKSVKEIIDILKDFSKNVCVRFTVFNLEYLIKGGRLTKIEGLIGALLKIKPILGIDKTGSIIPFHKARSTKLVMKKMTDDIVEHLRNRRKNNILAIGWGHSRMKEYALELKAILEKKLSDFLEEVPEFIHIYLPPVLACHSGPELFGCAAYGEPLSE</sequence>
<dbReference type="GO" id="GO:0008289">
    <property type="term" value="F:lipid binding"/>
    <property type="evidence" value="ECO:0007669"/>
    <property type="project" value="UniProtKB-KW"/>
</dbReference>
<evidence type="ECO:0000313" key="3">
    <source>
        <dbReference type="Proteomes" id="UP000002382"/>
    </source>
</evidence>
<dbReference type="STRING" id="521045.Kole_0433"/>
<dbReference type="NCBIfam" id="TIGR00762">
    <property type="entry name" value="DegV"/>
    <property type="match status" value="1"/>
</dbReference>